<name>A0A9D1WCF7_9GAMM</name>
<comment type="caution">
    <text evidence="2">The sequence shown here is derived from an EMBL/GenBank/DDBJ whole genome shotgun (WGS) entry which is preliminary data.</text>
</comment>
<feature type="non-terminal residue" evidence="2">
    <location>
        <position position="737"/>
    </location>
</feature>
<dbReference type="EMBL" id="DXEV01000066">
    <property type="protein sequence ID" value="HIX56493.1"/>
    <property type="molecule type" value="Genomic_DNA"/>
</dbReference>
<feature type="compositionally biased region" description="Low complexity" evidence="1">
    <location>
        <begin position="9"/>
        <end position="43"/>
    </location>
</feature>
<feature type="compositionally biased region" description="Polar residues" evidence="1">
    <location>
        <begin position="49"/>
        <end position="64"/>
    </location>
</feature>
<feature type="compositionally biased region" description="Basic and acidic residues" evidence="1">
    <location>
        <begin position="78"/>
        <end position="89"/>
    </location>
</feature>
<dbReference type="Proteomes" id="UP000886829">
    <property type="component" value="Unassembled WGS sequence"/>
</dbReference>
<evidence type="ECO:0000313" key="2">
    <source>
        <dbReference type="EMBL" id="HIX56493.1"/>
    </source>
</evidence>
<sequence>MSANEKKGTASATSAADAASTASVVASAASAANTVAESSSSASPESKTDTVSSQVQTPTKTEQSAEAVKSEPATAESAEAKPAEAKPVEADPDALRFIDVIDGSHLLSEMTPAAQALEQLERLDGSQLKALVEQQDFGGLQHVTSESLLEALGTRAWKKLCAEVLSDVSSFFSYEPATATQSAALVCHMPEYMVKVTFKATDDHGNLVSCTCGGVKLGRDTAKSKGEDKTKDTKDTKEPENAQNQAVADTCTADTIEAGDGTDSACIHQRMAQVLYLMLTQQLQCDDTAYQLFFKRERYTSYFTQVKELLSQIFAQGLSNLNYDVLDKVKAAFVRANSFDIAFLENDLKKLHELLKVGLEQRRAANATGVLNLSCRIYNTLEALEHATERSELVKLYGVNQDREYAIASLKLFGCGYQHVTRESGDTSKLFYFYSPERDQFMTMAAVKNSFFASPTNFMNSETSLYEAAYRVYHIENAMMSSGKLKNSKFSVPQEYEVPLQLKKQLFAQIALPDFAALKREAYASVPRYFDRVSTNNQLFLVKIKRLVQIAINPQEWYLKVYFEDEQSQIQAVRVSRSSSYYDLFTAVDGYTRKVPEAQDFLLQHQDLWDGVITPNIQAQLLSVFDKWPEQAREKFEAEMKSRGKRKGSKTKLLKRMKVAQELLQITSNDQYLSYILLYCPLQSGRIRPMLASIFSVVMPDRKHDASRHKKLVESPRLKERYIHASQWSPFAEFQKA</sequence>
<evidence type="ECO:0000313" key="3">
    <source>
        <dbReference type="Proteomes" id="UP000886829"/>
    </source>
</evidence>
<dbReference type="AlphaFoldDB" id="A0A9D1WCF7"/>
<organism evidence="2 3">
    <name type="scientific">Candidatus Anaerobiospirillum pullistercoris</name>
    <dbReference type="NCBI Taxonomy" id="2838452"/>
    <lineage>
        <taxon>Bacteria</taxon>
        <taxon>Pseudomonadati</taxon>
        <taxon>Pseudomonadota</taxon>
        <taxon>Gammaproteobacteria</taxon>
        <taxon>Aeromonadales</taxon>
        <taxon>Succinivibrionaceae</taxon>
        <taxon>Anaerobiospirillum</taxon>
    </lineage>
</organism>
<evidence type="ECO:0000256" key="1">
    <source>
        <dbReference type="SAM" id="MobiDB-lite"/>
    </source>
</evidence>
<reference evidence="2" key="2">
    <citation type="submission" date="2021-04" db="EMBL/GenBank/DDBJ databases">
        <authorList>
            <person name="Gilroy R."/>
        </authorList>
    </citation>
    <scope>NUCLEOTIDE SEQUENCE</scope>
    <source>
        <strain evidence="2">USASDec5-558</strain>
    </source>
</reference>
<reference evidence="2" key="1">
    <citation type="journal article" date="2021" name="PeerJ">
        <title>Extensive microbial diversity within the chicken gut microbiome revealed by metagenomics and culture.</title>
        <authorList>
            <person name="Gilroy R."/>
            <person name="Ravi A."/>
            <person name="Getino M."/>
            <person name="Pursley I."/>
            <person name="Horton D.L."/>
            <person name="Alikhan N.F."/>
            <person name="Baker D."/>
            <person name="Gharbi K."/>
            <person name="Hall N."/>
            <person name="Watson M."/>
            <person name="Adriaenssens E.M."/>
            <person name="Foster-Nyarko E."/>
            <person name="Jarju S."/>
            <person name="Secka A."/>
            <person name="Antonio M."/>
            <person name="Oren A."/>
            <person name="Chaudhuri R.R."/>
            <person name="La Ragione R."/>
            <person name="Hildebrand F."/>
            <person name="Pallen M.J."/>
        </authorList>
    </citation>
    <scope>NUCLEOTIDE SEQUENCE</scope>
    <source>
        <strain evidence="2">USASDec5-558</strain>
    </source>
</reference>
<feature type="region of interest" description="Disordered" evidence="1">
    <location>
        <begin position="220"/>
        <end position="246"/>
    </location>
</feature>
<accession>A0A9D1WCF7</accession>
<gene>
    <name evidence="2" type="ORF">H9850_03360</name>
</gene>
<proteinExistence type="predicted"/>
<feature type="region of interest" description="Disordered" evidence="1">
    <location>
        <begin position="1"/>
        <end position="89"/>
    </location>
</feature>
<protein>
    <submittedName>
        <fullName evidence="2">Uncharacterized protein</fullName>
    </submittedName>
</protein>
<feature type="compositionally biased region" description="Basic and acidic residues" evidence="1">
    <location>
        <begin position="220"/>
        <end position="240"/>
    </location>
</feature>